<protein>
    <recommendedName>
        <fullName evidence="1">Retroviral polymerase SH3-like domain-containing protein</fullName>
    </recommendedName>
</protein>
<dbReference type="InterPro" id="IPR057670">
    <property type="entry name" value="SH3_retrovirus"/>
</dbReference>
<dbReference type="Proteomes" id="UP000765509">
    <property type="component" value="Unassembled WGS sequence"/>
</dbReference>
<accession>A0A9Q3PBC4</accession>
<feature type="domain" description="Retroviral polymerase SH3-like" evidence="1">
    <location>
        <begin position="20"/>
        <end position="79"/>
    </location>
</feature>
<proteinExistence type="predicted"/>
<dbReference type="AlphaFoldDB" id="A0A9Q3PBC4"/>
<dbReference type="EMBL" id="AVOT02061855">
    <property type="protein sequence ID" value="MBW0555005.1"/>
    <property type="molecule type" value="Genomic_DNA"/>
</dbReference>
<evidence type="ECO:0000313" key="3">
    <source>
        <dbReference type="Proteomes" id="UP000765509"/>
    </source>
</evidence>
<gene>
    <name evidence="2" type="ORF">O181_094720</name>
</gene>
<dbReference type="Pfam" id="PF25597">
    <property type="entry name" value="SH3_retrovirus"/>
    <property type="match status" value="1"/>
</dbReference>
<name>A0A9Q3PBC4_9BASI</name>
<sequence length="153" mass="17469">MEGLFNIRPDPTQMYPFGAEAIVHVPNEKRGKLDQQGISCRMLTFPHSGNGWIFYDPTSRHIFQVSSVVFPTYKALPWPLTSRKGELNYIVNNLQLGKVPTSDIAEEQDRAIRQLPVTSNIRIPKTLKHILNSPFSSDWRNAAMVELDNFKKT</sequence>
<keyword evidence="3" id="KW-1185">Reference proteome</keyword>
<evidence type="ECO:0000259" key="1">
    <source>
        <dbReference type="Pfam" id="PF25597"/>
    </source>
</evidence>
<evidence type="ECO:0000313" key="2">
    <source>
        <dbReference type="EMBL" id="MBW0555005.1"/>
    </source>
</evidence>
<dbReference type="OrthoDB" id="2518395at2759"/>
<reference evidence="2" key="1">
    <citation type="submission" date="2021-03" db="EMBL/GenBank/DDBJ databases">
        <title>Draft genome sequence of rust myrtle Austropuccinia psidii MF-1, a brazilian biotype.</title>
        <authorList>
            <person name="Quecine M.C."/>
            <person name="Pachon D.M.R."/>
            <person name="Bonatelli M.L."/>
            <person name="Correr F.H."/>
            <person name="Franceschini L.M."/>
            <person name="Leite T.F."/>
            <person name="Margarido G.R.A."/>
            <person name="Almeida C.A."/>
            <person name="Ferrarezi J.A."/>
            <person name="Labate C.A."/>
        </authorList>
    </citation>
    <scope>NUCLEOTIDE SEQUENCE</scope>
    <source>
        <strain evidence="2">MF-1</strain>
    </source>
</reference>
<comment type="caution">
    <text evidence="2">The sequence shown here is derived from an EMBL/GenBank/DDBJ whole genome shotgun (WGS) entry which is preliminary data.</text>
</comment>
<organism evidence="2 3">
    <name type="scientific">Austropuccinia psidii MF-1</name>
    <dbReference type="NCBI Taxonomy" id="1389203"/>
    <lineage>
        <taxon>Eukaryota</taxon>
        <taxon>Fungi</taxon>
        <taxon>Dikarya</taxon>
        <taxon>Basidiomycota</taxon>
        <taxon>Pucciniomycotina</taxon>
        <taxon>Pucciniomycetes</taxon>
        <taxon>Pucciniales</taxon>
        <taxon>Sphaerophragmiaceae</taxon>
        <taxon>Austropuccinia</taxon>
    </lineage>
</organism>